<name>A0AAE2C900_9LAMI</name>
<gene>
    <name evidence="2" type="ORF">Salat_2762000</name>
</gene>
<dbReference type="Proteomes" id="UP001293254">
    <property type="component" value="Unassembled WGS sequence"/>
</dbReference>
<dbReference type="EMBL" id="JACGWO010000012">
    <property type="protein sequence ID" value="KAK4413494.1"/>
    <property type="molecule type" value="Genomic_DNA"/>
</dbReference>
<protein>
    <submittedName>
        <fullName evidence="2">Uncharacterized protein</fullName>
    </submittedName>
</protein>
<comment type="caution">
    <text evidence="2">The sequence shown here is derived from an EMBL/GenBank/DDBJ whole genome shotgun (WGS) entry which is preliminary data.</text>
</comment>
<accession>A0AAE2C900</accession>
<sequence length="259" mass="30341">MCRRAKEVFPELLNRLSRYEDAITRAEERVAKMEELVRIRDRRFHMALIGWACSVDVNRKHHSKIDYTWAKSCVATLKERYDIFMWVVAQPNVVWNQNLRFLVAKDRTWKALCQERKKAKWYINAYEDMYEELCEIFENNAHAPIEAVQPAAIDLNVPPPEDVVLEGSIENCTDNSSVNEIVSFPTARTLPLHYGVTSRICWGLAVMRTLFCPPGRSYLRIEEKHSDASFSSELSVYGGQQFLRFEPYTQEEWNLRPTR</sequence>
<keyword evidence="1" id="KW-0175">Coiled coil</keyword>
<evidence type="ECO:0000313" key="3">
    <source>
        <dbReference type="Proteomes" id="UP001293254"/>
    </source>
</evidence>
<evidence type="ECO:0000256" key="1">
    <source>
        <dbReference type="SAM" id="Coils"/>
    </source>
</evidence>
<reference evidence="2" key="2">
    <citation type="journal article" date="2024" name="Plant">
        <title>Genomic evolution and insights into agronomic trait innovations of Sesamum species.</title>
        <authorList>
            <person name="Miao H."/>
            <person name="Wang L."/>
            <person name="Qu L."/>
            <person name="Liu H."/>
            <person name="Sun Y."/>
            <person name="Le M."/>
            <person name="Wang Q."/>
            <person name="Wei S."/>
            <person name="Zheng Y."/>
            <person name="Lin W."/>
            <person name="Duan Y."/>
            <person name="Cao H."/>
            <person name="Xiong S."/>
            <person name="Wang X."/>
            <person name="Wei L."/>
            <person name="Li C."/>
            <person name="Ma Q."/>
            <person name="Ju M."/>
            <person name="Zhao R."/>
            <person name="Li G."/>
            <person name="Mu C."/>
            <person name="Tian Q."/>
            <person name="Mei H."/>
            <person name="Zhang T."/>
            <person name="Gao T."/>
            <person name="Zhang H."/>
        </authorList>
    </citation>
    <scope>NUCLEOTIDE SEQUENCE</scope>
    <source>
        <strain evidence="2">3651</strain>
    </source>
</reference>
<keyword evidence="3" id="KW-1185">Reference proteome</keyword>
<reference evidence="2" key="1">
    <citation type="submission" date="2020-06" db="EMBL/GenBank/DDBJ databases">
        <authorList>
            <person name="Li T."/>
            <person name="Hu X."/>
            <person name="Zhang T."/>
            <person name="Song X."/>
            <person name="Zhang H."/>
            <person name="Dai N."/>
            <person name="Sheng W."/>
            <person name="Hou X."/>
            <person name="Wei L."/>
        </authorList>
    </citation>
    <scope>NUCLEOTIDE SEQUENCE</scope>
    <source>
        <strain evidence="2">3651</strain>
        <tissue evidence="2">Leaf</tissue>
    </source>
</reference>
<organism evidence="2 3">
    <name type="scientific">Sesamum alatum</name>
    <dbReference type="NCBI Taxonomy" id="300844"/>
    <lineage>
        <taxon>Eukaryota</taxon>
        <taxon>Viridiplantae</taxon>
        <taxon>Streptophyta</taxon>
        <taxon>Embryophyta</taxon>
        <taxon>Tracheophyta</taxon>
        <taxon>Spermatophyta</taxon>
        <taxon>Magnoliopsida</taxon>
        <taxon>eudicotyledons</taxon>
        <taxon>Gunneridae</taxon>
        <taxon>Pentapetalae</taxon>
        <taxon>asterids</taxon>
        <taxon>lamiids</taxon>
        <taxon>Lamiales</taxon>
        <taxon>Pedaliaceae</taxon>
        <taxon>Sesamum</taxon>
    </lineage>
</organism>
<dbReference type="AlphaFoldDB" id="A0AAE2C900"/>
<evidence type="ECO:0000313" key="2">
    <source>
        <dbReference type="EMBL" id="KAK4413494.1"/>
    </source>
</evidence>
<feature type="coiled-coil region" evidence="1">
    <location>
        <begin position="9"/>
        <end position="36"/>
    </location>
</feature>
<proteinExistence type="predicted"/>